<name>A0A2S9H0D9_9BURK</name>
<evidence type="ECO:0008006" key="4">
    <source>
        <dbReference type="Google" id="ProtNLM"/>
    </source>
</evidence>
<dbReference type="OrthoDB" id="8775484at2"/>
<organism evidence="2 3">
    <name type="scientific">Solimicrobium silvestre</name>
    <dbReference type="NCBI Taxonomy" id="2099400"/>
    <lineage>
        <taxon>Bacteria</taxon>
        <taxon>Pseudomonadati</taxon>
        <taxon>Pseudomonadota</taxon>
        <taxon>Betaproteobacteria</taxon>
        <taxon>Burkholderiales</taxon>
        <taxon>Oxalobacteraceae</taxon>
        <taxon>Solimicrobium</taxon>
    </lineage>
</organism>
<dbReference type="Proteomes" id="UP000237839">
    <property type="component" value="Unassembled WGS sequence"/>
</dbReference>
<keyword evidence="1" id="KW-0812">Transmembrane</keyword>
<sequence length="171" mass="18724">MRRRCYFMLPDIASARAMLDQLLLARVEERYIHFLASPDTLPADMPEATLFQRTDLVHGTEVGIFIGAFSGLMASGLMLILPLVRLETQIVSFILCGIMGAVLGAWLAARASTAIPNSALEQYSNGILQGQVLLMVDLPVGRMGEIKEMINKSYPMKANLEPEISTNPSIA</sequence>
<protein>
    <recommendedName>
        <fullName evidence="4">Transmembrane protein</fullName>
    </recommendedName>
</protein>
<evidence type="ECO:0000313" key="2">
    <source>
        <dbReference type="EMBL" id="PRC93326.1"/>
    </source>
</evidence>
<keyword evidence="1" id="KW-1133">Transmembrane helix</keyword>
<evidence type="ECO:0000313" key="3">
    <source>
        <dbReference type="Proteomes" id="UP000237839"/>
    </source>
</evidence>
<dbReference type="AlphaFoldDB" id="A0A2S9H0D9"/>
<feature type="transmembrane region" description="Helical" evidence="1">
    <location>
        <begin position="62"/>
        <end position="84"/>
    </location>
</feature>
<dbReference type="RefSeq" id="WP_133166893.1">
    <property type="nucleotide sequence ID" value="NZ_PUGF01000008.1"/>
</dbReference>
<gene>
    <name evidence="2" type="ORF">S2091_2064</name>
</gene>
<evidence type="ECO:0000256" key="1">
    <source>
        <dbReference type="SAM" id="Phobius"/>
    </source>
</evidence>
<dbReference type="EMBL" id="PUGF01000008">
    <property type="protein sequence ID" value="PRC93326.1"/>
    <property type="molecule type" value="Genomic_DNA"/>
</dbReference>
<feature type="transmembrane region" description="Helical" evidence="1">
    <location>
        <begin position="90"/>
        <end position="109"/>
    </location>
</feature>
<proteinExistence type="predicted"/>
<accession>A0A2S9H0D9</accession>
<comment type="caution">
    <text evidence="2">The sequence shown here is derived from an EMBL/GenBank/DDBJ whole genome shotgun (WGS) entry which is preliminary data.</text>
</comment>
<keyword evidence="3" id="KW-1185">Reference proteome</keyword>
<keyword evidence="1" id="KW-0472">Membrane</keyword>
<reference evidence="2 3" key="1">
    <citation type="submission" date="2018-02" db="EMBL/GenBank/DDBJ databases">
        <title>Solimicrobium silvestre gen. nov., sp. nov., isolated from alpine forest soil.</title>
        <authorList>
            <person name="Margesin R."/>
            <person name="Albuquerque L."/>
            <person name="Zhang D.-C."/>
            <person name="Froufe H.J.C."/>
            <person name="Severino R."/>
            <person name="Roxo I."/>
            <person name="Egas C."/>
            <person name="Da Costa M.S."/>
        </authorList>
    </citation>
    <scope>NUCLEOTIDE SEQUENCE [LARGE SCALE GENOMIC DNA]</scope>
    <source>
        <strain evidence="2 3">S20-91</strain>
    </source>
</reference>